<comment type="caution">
    <text evidence="2">The sequence shown here is derived from an EMBL/GenBank/DDBJ whole genome shotgun (WGS) entry which is preliminary data.</text>
</comment>
<dbReference type="Proteomes" id="UP000179627">
    <property type="component" value="Unassembled WGS sequence"/>
</dbReference>
<dbReference type="OrthoDB" id="3831424at2"/>
<dbReference type="RefSeq" id="WP_071086855.1">
    <property type="nucleotide sequence ID" value="NZ_MBLM01000130.1"/>
</dbReference>
<feature type="region of interest" description="Disordered" evidence="1">
    <location>
        <begin position="89"/>
        <end position="108"/>
    </location>
</feature>
<evidence type="ECO:0000313" key="2">
    <source>
        <dbReference type="EMBL" id="OHV33781.1"/>
    </source>
</evidence>
<dbReference type="EMBL" id="MBLM01000130">
    <property type="protein sequence ID" value="OHV33781.1"/>
    <property type="molecule type" value="Genomic_DNA"/>
</dbReference>
<accession>A0A1S1QK28</accession>
<evidence type="ECO:0000256" key="1">
    <source>
        <dbReference type="SAM" id="MobiDB-lite"/>
    </source>
</evidence>
<dbReference type="AlphaFoldDB" id="A0A1S1QK28"/>
<proteinExistence type="predicted"/>
<organism evidence="2 3">
    <name type="scientific">Parafrankia colletiae</name>
    <dbReference type="NCBI Taxonomy" id="573497"/>
    <lineage>
        <taxon>Bacteria</taxon>
        <taxon>Bacillati</taxon>
        <taxon>Actinomycetota</taxon>
        <taxon>Actinomycetes</taxon>
        <taxon>Frankiales</taxon>
        <taxon>Frankiaceae</taxon>
        <taxon>Parafrankia</taxon>
    </lineage>
</organism>
<sequence>MTTVSPDGGTTGTETGISRTTSELAWLRARGELKRQRFELALQAAREYPRSAQVVGTPLVAAQRWIPAEPLPLSAVTIELTADLKGEANPGMVTGRGPGSEDVRPVDSGGRRYPGYTAAMAALDRPAMFVDLPTYRLHDADLSLPGGRGAMTFGLGRYFDGIDVGEACAHEFAAGPDRTLRRAVGEPWDLRRRPANLAVCTLTIRLDRTAGAAGETGKATMLLHRRDPTKVGHAGGLLQVVPAGIFQPSGPAEWNLRNDFDLWRAITREYSEELLGTAEEYGSDRQPIDYGAWPFAASLAQARRDGGVRISVLGLGVDPLTFATDLLTVAVFEAPVFDALFAGLVATNAEGSVFAGIPFTERTVERLLRDEPVQAAGAALVALAWRHRDILLS</sequence>
<reference evidence="3" key="1">
    <citation type="submission" date="2016-07" db="EMBL/GenBank/DDBJ databases">
        <title>Sequence Frankia sp. strain CcI1.17.</title>
        <authorList>
            <person name="Ghodhbane-Gtari F."/>
            <person name="Swanson E."/>
            <person name="Gueddou A."/>
            <person name="Morris K."/>
            <person name="Hezbri K."/>
            <person name="Ktari A."/>
            <person name="Nouioui I."/>
            <person name="Abebe-Akele F."/>
            <person name="Simpson S."/>
            <person name="Thomas K."/>
            <person name="Gtari M."/>
            <person name="Tisa L.S."/>
            <person name="Hurst S."/>
        </authorList>
    </citation>
    <scope>NUCLEOTIDE SEQUENCE [LARGE SCALE GENOMIC DNA]</scope>
    <source>
        <strain evidence="3">Cc1.17</strain>
    </source>
</reference>
<gene>
    <name evidence="2" type="ORF">CC117_05270</name>
</gene>
<keyword evidence="3" id="KW-1185">Reference proteome</keyword>
<name>A0A1S1QK28_9ACTN</name>
<protein>
    <submittedName>
        <fullName evidence="2">Transcriptional regulator</fullName>
    </submittedName>
</protein>
<evidence type="ECO:0000313" key="3">
    <source>
        <dbReference type="Proteomes" id="UP000179627"/>
    </source>
</evidence>